<name>A0ABT4PHE6_9BACT</name>
<dbReference type="Gene3D" id="1.20.1600.10">
    <property type="entry name" value="Outer membrane efflux proteins (OEP)"/>
    <property type="match status" value="1"/>
</dbReference>
<dbReference type="RefSeq" id="WP_269877675.1">
    <property type="nucleotide sequence ID" value="NZ_JAPZVM010000004.1"/>
</dbReference>
<dbReference type="Gene3D" id="2.20.200.10">
    <property type="entry name" value="Outer membrane efflux proteins (OEP)"/>
    <property type="match status" value="1"/>
</dbReference>
<dbReference type="Proteomes" id="UP001141933">
    <property type="component" value="Unassembled WGS sequence"/>
</dbReference>
<keyword evidence="2" id="KW-0472">Membrane</keyword>
<comment type="similarity">
    <text evidence="1 2">Belongs to the outer membrane factor (OMF) (TC 1.B.17) family.</text>
</comment>
<accession>A0ABT4PHE6</accession>
<evidence type="ECO:0000256" key="2">
    <source>
        <dbReference type="RuleBase" id="RU362097"/>
    </source>
</evidence>
<dbReference type="NCBIfam" id="TIGR01845">
    <property type="entry name" value="outer_NodT"/>
    <property type="match status" value="1"/>
</dbReference>
<keyword evidence="2" id="KW-0812">Transmembrane</keyword>
<dbReference type="PANTHER" id="PTHR30203">
    <property type="entry name" value="OUTER MEMBRANE CATION EFFLUX PROTEIN"/>
    <property type="match status" value="1"/>
</dbReference>
<evidence type="ECO:0000313" key="4">
    <source>
        <dbReference type="Proteomes" id="UP001141933"/>
    </source>
</evidence>
<dbReference type="PROSITE" id="PS51257">
    <property type="entry name" value="PROKAR_LIPOPROTEIN"/>
    <property type="match status" value="1"/>
</dbReference>
<evidence type="ECO:0000256" key="1">
    <source>
        <dbReference type="ARBA" id="ARBA00007613"/>
    </source>
</evidence>
<evidence type="ECO:0000313" key="3">
    <source>
        <dbReference type="EMBL" id="MCZ8372472.1"/>
    </source>
</evidence>
<comment type="subcellular location">
    <subcellularLocation>
        <location evidence="2">Cell membrane</location>
        <topology evidence="2">Lipid-anchor</topology>
    </subcellularLocation>
</comment>
<proteinExistence type="inferred from homology"/>
<protein>
    <submittedName>
        <fullName evidence="3">Efflux transporter outer membrane subunit</fullName>
    </submittedName>
</protein>
<organism evidence="3 4">
    <name type="scientific">Phocaeicola acetigenes</name>
    <dbReference type="NCBI Taxonomy" id="3016083"/>
    <lineage>
        <taxon>Bacteria</taxon>
        <taxon>Pseudomonadati</taxon>
        <taxon>Bacteroidota</taxon>
        <taxon>Bacteroidia</taxon>
        <taxon>Bacteroidales</taxon>
        <taxon>Bacteroidaceae</taxon>
        <taxon>Phocaeicola</taxon>
    </lineage>
</organism>
<dbReference type="PANTHER" id="PTHR30203:SF33">
    <property type="entry name" value="BLR4455 PROTEIN"/>
    <property type="match status" value="1"/>
</dbReference>
<comment type="caution">
    <text evidence="3">The sequence shown here is derived from an EMBL/GenBank/DDBJ whole genome shotgun (WGS) entry which is preliminary data.</text>
</comment>
<gene>
    <name evidence="3" type="ORF">O6P32_07070</name>
</gene>
<keyword evidence="2" id="KW-0449">Lipoprotein</keyword>
<keyword evidence="2" id="KW-1134">Transmembrane beta strand</keyword>
<dbReference type="EMBL" id="JAPZVM010000004">
    <property type="protein sequence ID" value="MCZ8372472.1"/>
    <property type="molecule type" value="Genomic_DNA"/>
</dbReference>
<dbReference type="InterPro" id="IPR010131">
    <property type="entry name" value="MdtP/NodT-like"/>
</dbReference>
<keyword evidence="2" id="KW-0564">Palmitate</keyword>
<dbReference type="InterPro" id="IPR003423">
    <property type="entry name" value="OMP_efflux"/>
</dbReference>
<reference evidence="3" key="1">
    <citation type="submission" date="2022-12" db="EMBL/GenBank/DDBJ databases">
        <title>Phocaeicola acetigenes sp. nov., isolated feces from a healthy human.</title>
        <authorList>
            <person name="Do H."/>
            <person name="Ha Y.B."/>
            <person name="Kim J.-S."/>
            <person name="Suh M.K."/>
            <person name="Kim H.S."/>
            <person name="Lee J.-S."/>
        </authorList>
    </citation>
    <scope>NUCLEOTIDE SEQUENCE</scope>
    <source>
        <strain evidence="3">KGMB11183</strain>
    </source>
</reference>
<sequence>MKKTNYIYLVLCTLTATLFLGSCQLGKHYTRPKLNLPETLDSTSVDSTSLGDYSWEEMYTDTTLQTLIRKTLTYNKDMLIAAARVKELAAMKRIDYANMFPAVGVKAYGEKEGENYGGDHYKSSNEFDLKIGATWELDLWGKLRWNRDKSLAEFMGSIENQRALKMTLIAQVAQAYFELVALDNELSIVRKTVDARRESLHLARIRYEGGLTSETAFRQAQVELARTATLVPDLERKIALKENEIAFLSGDYPHHIQRSILPEEVMFTNSLPVGLPSTLLERRPDVRQAEQALIAANASVGAAFTNLFPTISLTASYGAESAELKDLLKSPYHLLSVNILQPIFAMGKNRAMLKAKKAACEQAAYAYEKAVLNAFKDAYNAIVEFNKIKEVYETRLRLEQASKSALDLAQLQYINGVIGYMDLLDAQRGYLDAQISLSNAIRDKQITMINLYKALGGGWKESNTSQQPM</sequence>
<keyword evidence="4" id="KW-1185">Reference proteome</keyword>
<dbReference type="SUPFAM" id="SSF56954">
    <property type="entry name" value="Outer membrane efflux proteins (OEP)"/>
    <property type="match status" value="1"/>
</dbReference>
<dbReference type="Pfam" id="PF02321">
    <property type="entry name" value="OEP"/>
    <property type="match status" value="2"/>
</dbReference>